<keyword evidence="3" id="KW-1003">Cell membrane</keyword>
<dbReference type="AlphaFoldDB" id="A0A7X0H2W6"/>
<dbReference type="CDD" id="cd06261">
    <property type="entry name" value="TM_PBP2"/>
    <property type="match status" value="1"/>
</dbReference>
<dbReference type="GO" id="GO:0055085">
    <property type="term" value="P:transmembrane transport"/>
    <property type="evidence" value="ECO:0007669"/>
    <property type="project" value="InterPro"/>
</dbReference>
<dbReference type="SUPFAM" id="SSF161098">
    <property type="entry name" value="MetI-like"/>
    <property type="match status" value="1"/>
</dbReference>
<keyword evidence="5 7" id="KW-1133">Transmembrane helix</keyword>
<keyword evidence="4 7" id="KW-0812">Transmembrane</keyword>
<feature type="transmembrane region" description="Helical" evidence="7">
    <location>
        <begin position="397"/>
        <end position="416"/>
    </location>
</feature>
<evidence type="ECO:0000256" key="4">
    <source>
        <dbReference type="ARBA" id="ARBA00022692"/>
    </source>
</evidence>
<dbReference type="InterPro" id="IPR000515">
    <property type="entry name" value="MetI-like"/>
</dbReference>
<comment type="similarity">
    <text evidence="7">Belongs to the binding-protein-dependent transport system permease family.</text>
</comment>
<evidence type="ECO:0000259" key="8">
    <source>
        <dbReference type="PROSITE" id="PS50928"/>
    </source>
</evidence>
<dbReference type="RefSeq" id="WP_184675227.1">
    <property type="nucleotide sequence ID" value="NZ_JACHGY010000001.1"/>
</dbReference>
<evidence type="ECO:0000256" key="6">
    <source>
        <dbReference type="ARBA" id="ARBA00023136"/>
    </source>
</evidence>
<dbReference type="PANTHER" id="PTHR30151:SF0">
    <property type="entry name" value="ABC TRANSPORTER PERMEASE PROTEIN MJ0413-RELATED"/>
    <property type="match status" value="1"/>
</dbReference>
<feature type="transmembrane region" description="Helical" evidence="7">
    <location>
        <begin position="286"/>
        <end position="307"/>
    </location>
</feature>
<evidence type="ECO:0000256" key="7">
    <source>
        <dbReference type="RuleBase" id="RU363032"/>
    </source>
</evidence>
<dbReference type="Proteomes" id="UP000541810">
    <property type="component" value="Unassembled WGS sequence"/>
</dbReference>
<dbReference type="Gene3D" id="1.10.3720.10">
    <property type="entry name" value="MetI-like"/>
    <property type="match status" value="1"/>
</dbReference>
<protein>
    <submittedName>
        <fullName evidence="9">NitT/TauT family transport system permease protein</fullName>
    </submittedName>
</protein>
<dbReference type="GO" id="GO:0005886">
    <property type="term" value="C:plasma membrane"/>
    <property type="evidence" value="ECO:0007669"/>
    <property type="project" value="UniProtKB-SubCell"/>
</dbReference>
<evidence type="ECO:0000256" key="3">
    <source>
        <dbReference type="ARBA" id="ARBA00022475"/>
    </source>
</evidence>
<sequence>MSETPPPKPPRDPWFRIRTNLTGRRRAVLMILSFVLPIAIWSLATYLPAFQSEIKFTLVTEKIGNSAAFSVGDRIDKEYFSVYLDQVRDENKAILEAREAGDAKGSSRANKKRLRQLMPLAESMGVMDGVPQDDFAAVDGKLFSLYGSLAEGTATVSNDQLTAENLEIVKANWELLKEFAPYDSKNFIKTPLLHLLPQGVSSSPVFLPPPHECLIAAWDDFTKEPANQQPWMYERLLGSLKVVFGAFLLACLIGIPIGLLCGTYDFFAKLIEPFTDFFRYMPAPTFGLLLQAIFGVAGAPKIAMVFIGTFPHMILMLGNTTRQLDRGLLEAAQTLGAKPRALFTKVIVPGIMPRMYNDLRVLLGWAWTWLVIAELIGEKTGLTAFIDTQGGKYNFDRVFPVIIMIGIIGFLTDQILQWIARGLFPWEYNTQGGFISKIVGLPGRLLSKIGKKEEAIIPAETA</sequence>
<reference evidence="9 10" key="1">
    <citation type="submission" date="2020-08" db="EMBL/GenBank/DDBJ databases">
        <title>Genomic Encyclopedia of Type Strains, Phase IV (KMG-IV): sequencing the most valuable type-strain genomes for metagenomic binning, comparative biology and taxonomic classification.</title>
        <authorList>
            <person name="Goeker M."/>
        </authorList>
    </citation>
    <scope>NUCLEOTIDE SEQUENCE [LARGE SCALE GENOMIC DNA]</scope>
    <source>
        <strain evidence="9 10">DSM 103725</strain>
    </source>
</reference>
<dbReference type="PROSITE" id="PS50928">
    <property type="entry name" value="ABC_TM1"/>
    <property type="match status" value="1"/>
</dbReference>
<dbReference type="EMBL" id="JACHGY010000001">
    <property type="protein sequence ID" value="MBB6428246.1"/>
    <property type="molecule type" value="Genomic_DNA"/>
</dbReference>
<evidence type="ECO:0000256" key="1">
    <source>
        <dbReference type="ARBA" id="ARBA00004651"/>
    </source>
</evidence>
<comment type="subcellular location">
    <subcellularLocation>
        <location evidence="1 7">Cell membrane</location>
        <topology evidence="1 7">Multi-pass membrane protein</topology>
    </subcellularLocation>
</comment>
<dbReference type="PANTHER" id="PTHR30151">
    <property type="entry name" value="ALKANE SULFONATE ABC TRANSPORTER-RELATED, MEMBRANE SUBUNIT"/>
    <property type="match status" value="1"/>
</dbReference>
<dbReference type="Pfam" id="PF00528">
    <property type="entry name" value="BPD_transp_1"/>
    <property type="match status" value="1"/>
</dbReference>
<feature type="domain" description="ABC transmembrane type-1" evidence="8">
    <location>
        <begin position="236"/>
        <end position="420"/>
    </location>
</feature>
<keyword evidence="6 7" id="KW-0472">Membrane</keyword>
<organism evidence="9 10">
    <name type="scientific">Algisphaera agarilytica</name>
    <dbReference type="NCBI Taxonomy" id="1385975"/>
    <lineage>
        <taxon>Bacteria</taxon>
        <taxon>Pseudomonadati</taxon>
        <taxon>Planctomycetota</taxon>
        <taxon>Phycisphaerae</taxon>
        <taxon>Phycisphaerales</taxon>
        <taxon>Phycisphaeraceae</taxon>
        <taxon>Algisphaera</taxon>
    </lineage>
</organism>
<accession>A0A7X0H2W6</accession>
<dbReference type="InterPro" id="IPR035906">
    <property type="entry name" value="MetI-like_sf"/>
</dbReference>
<comment type="caution">
    <text evidence="9">The sequence shown here is derived from an EMBL/GenBank/DDBJ whole genome shotgun (WGS) entry which is preliminary data.</text>
</comment>
<keyword evidence="2 7" id="KW-0813">Transport</keyword>
<evidence type="ECO:0000256" key="2">
    <source>
        <dbReference type="ARBA" id="ARBA00022448"/>
    </source>
</evidence>
<feature type="transmembrane region" description="Helical" evidence="7">
    <location>
        <begin position="242"/>
        <end position="266"/>
    </location>
</feature>
<name>A0A7X0H2W6_9BACT</name>
<evidence type="ECO:0000313" key="9">
    <source>
        <dbReference type="EMBL" id="MBB6428246.1"/>
    </source>
</evidence>
<evidence type="ECO:0000313" key="10">
    <source>
        <dbReference type="Proteomes" id="UP000541810"/>
    </source>
</evidence>
<feature type="transmembrane region" description="Helical" evidence="7">
    <location>
        <begin position="359"/>
        <end position="377"/>
    </location>
</feature>
<evidence type="ECO:0000256" key="5">
    <source>
        <dbReference type="ARBA" id="ARBA00022989"/>
    </source>
</evidence>
<proteinExistence type="inferred from homology"/>
<gene>
    <name evidence="9" type="ORF">HNQ40_000052</name>
</gene>
<keyword evidence="10" id="KW-1185">Reference proteome</keyword>
<feature type="transmembrane region" description="Helical" evidence="7">
    <location>
        <begin position="27"/>
        <end position="47"/>
    </location>
</feature>